<dbReference type="GO" id="GO:0004854">
    <property type="term" value="F:xanthine dehydrogenase activity"/>
    <property type="evidence" value="ECO:0007669"/>
    <property type="project" value="UniProtKB-EC"/>
</dbReference>
<dbReference type="InterPro" id="IPR046867">
    <property type="entry name" value="AldOxase/xan_DH_MoCoBD2"/>
</dbReference>
<dbReference type="SUPFAM" id="SSF56003">
    <property type="entry name" value="Molybdenum cofactor-binding domain"/>
    <property type="match status" value="1"/>
</dbReference>
<reference evidence="3 4" key="1">
    <citation type="submission" date="2023-07" db="EMBL/GenBank/DDBJ databases">
        <title>Genomic Encyclopedia of Type Strains, Phase IV (KMG-IV): sequencing the most valuable type-strain genomes for metagenomic binning, comparative biology and taxonomic classification.</title>
        <authorList>
            <person name="Goeker M."/>
        </authorList>
    </citation>
    <scope>NUCLEOTIDE SEQUENCE [LARGE SCALE GENOMIC DNA]</scope>
    <source>
        <strain evidence="3 4">DSM 5896</strain>
    </source>
</reference>
<dbReference type="SUPFAM" id="SSF54665">
    <property type="entry name" value="CO dehydrogenase molybdoprotein N-domain-like"/>
    <property type="match status" value="1"/>
</dbReference>
<dbReference type="InterPro" id="IPR008274">
    <property type="entry name" value="AldOxase/xan_DH_MoCoBD1"/>
</dbReference>
<proteinExistence type="predicted"/>
<dbReference type="InterPro" id="IPR037165">
    <property type="entry name" value="AldOxase/xan_DH_Mopterin-bd_sf"/>
</dbReference>
<dbReference type="SMART" id="SM01008">
    <property type="entry name" value="Ald_Xan_dh_C"/>
    <property type="match status" value="1"/>
</dbReference>
<feature type="domain" description="Aldehyde oxidase/xanthine dehydrogenase a/b hammerhead" evidence="2">
    <location>
        <begin position="34"/>
        <end position="139"/>
    </location>
</feature>
<feature type="region of interest" description="Disordered" evidence="1">
    <location>
        <begin position="1"/>
        <end position="27"/>
    </location>
</feature>
<dbReference type="PANTHER" id="PTHR11908:SF123">
    <property type="entry name" value="ALDEHYDE OXIDOREDUCTASE MOLYBDENUM-BINDING SUBUNIT PAOC"/>
    <property type="match status" value="1"/>
</dbReference>
<keyword evidence="4" id="KW-1185">Reference proteome</keyword>
<dbReference type="Pfam" id="PF01315">
    <property type="entry name" value="Ald_Xan_dh_C"/>
    <property type="match status" value="1"/>
</dbReference>
<dbReference type="InterPro" id="IPR016208">
    <property type="entry name" value="Ald_Oxase/xanthine_DH-like"/>
</dbReference>
<dbReference type="Proteomes" id="UP001237448">
    <property type="component" value="Unassembled WGS sequence"/>
</dbReference>
<name>A0ABU0F8W0_9HYPH</name>
<comment type="caution">
    <text evidence="3">The sequence shown here is derived from an EMBL/GenBank/DDBJ whole genome shotgun (WGS) entry which is preliminary data.</text>
</comment>
<sequence>MIDMNQPVGRTPLDEAGGLLGRPLDRTDGPVKVTGRAPYAYEYREGGAPAYAFLVEAGIAKGRLAALDTAAAERASGVLLVLTRRNAPKQGGKADGAIPQLVGETILHHGQPIALVVAETFEQARAAAQLVKPTYEAEQGSYDLASAMPKAVVPKASNGNQPDSRIGDTDEAFAAAPVKIDVTYRTPPQSHAMMEPHATLAVWDGGGLTLYTANQMLPRGIATVAATLQIPKEKVRLISRYVGGGFGSKLQVQPDAILAALAARMVRRPVKLALTRQQVFHVTTHRTDTIQRLRLAAERDGRLTAIEHLSWSNNTPGQSFYETAANATRSIYAAPNRLTEHRLATLDLPISASMRAPGEAVGLLALECAMDELAVALTIDPIELRIRNEPAEDPELKIPFSSRALVPCMRKGAELFGWDKRHPEPGRVRDGEWLVGMGMSAAIRGNPMLAAKASVSLDAGGVATVKTSMTDIGTGSYTILGQIAADMLGLPIDGVKVELGDSALPEAPGSGGSFGANSAGSAVFDACSTLRDAILRRSGLPVEGAEFKDGFVRAGGRSLRLADLARPAGIQADGAADPGKSRREYSQHSYGAHFAEVGVDSVTGEIRLRRMLGVFAIGRVLNAKTARSQAIGGMTFGVGAALMEDAVIDKRHGHFVNHDLAEYHVAVHADIPAIDAVFLPELDARSSPMKSKGVGELGICGAGAAVANAVYNATGIRIRDYPLTLDKVLDAWAADDRPDRRSSLSVRQAG</sequence>
<dbReference type="InterPro" id="IPR000674">
    <property type="entry name" value="Ald_Oxase/Xan_DH_a/b"/>
</dbReference>
<dbReference type="EMBL" id="JAUSVK010000001">
    <property type="protein sequence ID" value="MDQ0391048.1"/>
    <property type="molecule type" value="Genomic_DNA"/>
</dbReference>
<gene>
    <name evidence="3" type="ORF">J3R73_000840</name>
</gene>
<evidence type="ECO:0000313" key="4">
    <source>
        <dbReference type="Proteomes" id="UP001237448"/>
    </source>
</evidence>
<dbReference type="Gene3D" id="3.90.1170.50">
    <property type="entry name" value="Aldehyde oxidase/xanthine dehydrogenase, a/b hammerhead"/>
    <property type="match status" value="1"/>
</dbReference>
<dbReference type="Pfam" id="PF02738">
    <property type="entry name" value="MoCoBD_1"/>
    <property type="match status" value="1"/>
</dbReference>
<evidence type="ECO:0000313" key="3">
    <source>
        <dbReference type="EMBL" id="MDQ0391048.1"/>
    </source>
</evidence>
<dbReference type="InterPro" id="IPR036856">
    <property type="entry name" value="Ald_Oxase/Xan_DH_a/b_sf"/>
</dbReference>
<evidence type="ECO:0000256" key="1">
    <source>
        <dbReference type="SAM" id="MobiDB-lite"/>
    </source>
</evidence>
<dbReference type="Pfam" id="PF20256">
    <property type="entry name" value="MoCoBD_2"/>
    <property type="match status" value="1"/>
</dbReference>
<protein>
    <submittedName>
        <fullName evidence="3">Xanthine dehydrogenase YagR molybdenum-binding subunit</fullName>
        <ecNumber evidence="3">1.17.1.4</ecNumber>
    </submittedName>
</protein>
<dbReference type="Gene3D" id="3.30.365.10">
    <property type="entry name" value="Aldehyde oxidase/xanthine dehydrogenase, molybdopterin binding domain"/>
    <property type="match status" value="4"/>
</dbReference>
<accession>A0ABU0F8W0</accession>
<dbReference type="PANTHER" id="PTHR11908">
    <property type="entry name" value="XANTHINE DEHYDROGENASE"/>
    <property type="match status" value="1"/>
</dbReference>
<evidence type="ECO:0000259" key="2">
    <source>
        <dbReference type="SMART" id="SM01008"/>
    </source>
</evidence>
<dbReference type="EC" id="1.17.1.4" evidence="3"/>
<organism evidence="3 4">
    <name type="scientific">Labrys monachus</name>
    <dbReference type="NCBI Taxonomy" id="217067"/>
    <lineage>
        <taxon>Bacteria</taxon>
        <taxon>Pseudomonadati</taxon>
        <taxon>Pseudomonadota</taxon>
        <taxon>Alphaproteobacteria</taxon>
        <taxon>Hyphomicrobiales</taxon>
        <taxon>Xanthobacteraceae</taxon>
        <taxon>Labrys</taxon>
    </lineage>
</organism>
<keyword evidence="3" id="KW-0560">Oxidoreductase</keyword>